<comment type="caution">
    <text evidence="1">The sequence shown here is derived from an EMBL/GenBank/DDBJ whole genome shotgun (WGS) entry which is preliminary data.</text>
</comment>
<reference evidence="1 2" key="1">
    <citation type="submission" date="2018-06" db="EMBL/GenBank/DDBJ databases">
        <title>Comparative genomics reveals the genomic features of Rhizophagus irregularis, R. cerebriforme, R. diaphanum and Gigaspora rosea, and their symbiotic lifestyle signature.</title>
        <authorList>
            <person name="Morin E."/>
            <person name="San Clemente H."/>
            <person name="Chen E.C.H."/>
            <person name="De La Providencia I."/>
            <person name="Hainaut M."/>
            <person name="Kuo A."/>
            <person name="Kohler A."/>
            <person name="Murat C."/>
            <person name="Tang N."/>
            <person name="Roy S."/>
            <person name="Loubradou J."/>
            <person name="Henrissat B."/>
            <person name="Grigoriev I.V."/>
            <person name="Corradi N."/>
            <person name="Roux C."/>
            <person name="Martin F.M."/>
        </authorList>
    </citation>
    <scope>NUCLEOTIDE SEQUENCE [LARGE SCALE GENOMIC DNA]</scope>
    <source>
        <strain evidence="1 2">DAOM 194757</strain>
    </source>
</reference>
<keyword evidence="2" id="KW-1185">Reference proteome</keyword>
<evidence type="ECO:0000313" key="1">
    <source>
        <dbReference type="EMBL" id="RIB00066.1"/>
    </source>
</evidence>
<dbReference type="AlphaFoldDB" id="A0A397TTR1"/>
<dbReference type="EMBL" id="QKWP01005425">
    <property type="protein sequence ID" value="RIB00066.1"/>
    <property type="molecule type" value="Genomic_DNA"/>
</dbReference>
<accession>A0A397TTR1</accession>
<gene>
    <name evidence="1" type="ORF">C2G38_2256890</name>
</gene>
<dbReference type="STRING" id="44941.A0A397TTR1"/>
<name>A0A397TTR1_9GLOM</name>
<dbReference type="OrthoDB" id="10254310at2759"/>
<protein>
    <submittedName>
        <fullName evidence="1">Uncharacterized protein</fullName>
    </submittedName>
</protein>
<sequence>MLPQILTPKKLSMKLDLLNESPDKFDGLLSVLPSIWASVDLTSSAGPAFLNLLMTVGNTLPETPYILESLIEDIENYPDASFRLQLLNSSVA</sequence>
<organism evidence="1 2">
    <name type="scientific">Gigaspora rosea</name>
    <dbReference type="NCBI Taxonomy" id="44941"/>
    <lineage>
        <taxon>Eukaryota</taxon>
        <taxon>Fungi</taxon>
        <taxon>Fungi incertae sedis</taxon>
        <taxon>Mucoromycota</taxon>
        <taxon>Glomeromycotina</taxon>
        <taxon>Glomeromycetes</taxon>
        <taxon>Diversisporales</taxon>
        <taxon>Gigasporaceae</taxon>
        <taxon>Gigaspora</taxon>
    </lineage>
</organism>
<proteinExistence type="predicted"/>
<evidence type="ECO:0000313" key="2">
    <source>
        <dbReference type="Proteomes" id="UP000266673"/>
    </source>
</evidence>
<dbReference type="Proteomes" id="UP000266673">
    <property type="component" value="Unassembled WGS sequence"/>
</dbReference>